<comment type="caution">
    <text evidence="1">The sequence shown here is derived from an EMBL/GenBank/DDBJ whole genome shotgun (WGS) entry which is preliminary data.</text>
</comment>
<proteinExistence type="predicted"/>
<evidence type="ECO:0000313" key="1">
    <source>
        <dbReference type="EMBL" id="MPC32494.1"/>
    </source>
</evidence>
<reference evidence="1 2" key="1">
    <citation type="submission" date="2019-05" db="EMBL/GenBank/DDBJ databases">
        <title>Another draft genome of Portunus trituberculatus and its Hox gene families provides insights of decapod evolution.</title>
        <authorList>
            <person name="Jeong J.-H."/>
            <person name="Song I."/>
            <person name="Kim S."/>
            <person name="Choi T."/>
            <person name="Kim D."/>
            <person name="Ryu S."/>
            <person name="Kim W."/>
        </authorList>
    </citation>
    <scope>NUCLEOTIDE SEQUENCE [LARGE SCALE GENOMIC DNA]</scope>
    <source>
        <tissue evidence="1">Muscle</tissue>
    </source>
</reference>
<name>A0A5B7EIY2_PORTR</name>
<accession>A0A5B7EIY2</accession>
<gene>
    <name evidence="1" type="ORF">E2C01_025805</name>
</gene>
<dbReference type="EMBL" id="VSRR010002638">
    <property type="protein sequence ID" value="MPC32494.1"/>
    <property type="molecule type" value="Genomic_DNA"/>
</dbReference>
<protein>
    <submittedName>
        <fullName evidence="1">Uncharacterized protein</fullName>
    </submittedName>
</protein>
<dbReference type="AlphaFoldDB" id="A0A5B7EIY2"/>
<dbReference type="Proteomes" id="UP000324222">
    <property type="component" value="Unassembled WGS sequence"/>
</dbReference>
<sequence length="69" mass="7587">MYQEEGGGGVVDKVVSMGSGRRLHVALNPTTYRFEAVICQKRFTIMYNAMNPFTTGIQTSGIKVISNKS</sequence>
<organism evidence="1 2">
    <name type="scientific">Portunus trituberculatus</name>
    <name type="common">Swimming crab</name>
    <name type="synonym">Neptunus trituberculatus</name>
    <dbReference type="NCBI Taxonomy" id="210409"/>
    <lineage>
        <taxon>Eukaryota</taxon>
        <taxon>Metazoa</taxon>
        <taxon>Ecdysozoa</taxon>
        <taxon>Arthropoda</taxon>
        <taxon>Crustacea</taxon>
        <taxon>Multicrustacea</taxon>
        <taxon>Malacostraca</taxon>
        <taxon>Eumalacostraca</taxon>
        <taxon>Eucarida</taxon>
        <taxon>Decapoda</taxon>
        <taxon>Pleocyemata</taxon>
        <taxon>Brachyura</taxon>
        <taxon>Eubrachyura</taxon>
        <taxon>Portunoidea</taxon>
        <taxon>Portunidae</taxon>
        <taxon>Portuninae</taxon>
        <taxon>Portunus</taxon>
    </lineage>
</organism>
<keyword evidence="2" id="KW-1185">Reference proteome</keyword>
<evidence type="ECO:0000313" key="2">
    <source>
        <dbReference type="Proteomes" id="UP000324222"/>
    </source>
</evidence>